<keyword evidence="2" id="KW-0805">Transcription regulation</keyword>
<dbReference type="GO" id="GO:0005634">
    <property type="term" value="C:nucleus"/>
    <property type="evidence" value="ECO:0007669"/>
    <property type="project" value="UniProtKB-SubCell"/>
</dbReference>
<dbReference type="InterPro" id="IPR036955">
    <property type="entry name" value="AP2/ERF_dom_sf"/>
</dbReference>
<comment type="similarity">
    <text evidence="6">Belongs to the AP2/ERF transcription factor family. ERF subfamily.</text>
</comment>
<dbReference type="SMART" id="SM00380">
    <property type="entry name" value="AP2"/>
    <property type="match status" value="1"/>
</dbReference>
<evidence type="ECO:0000256" key="6">
    <source>
        <dbReference type="ARBA" id="ARBA00024343"/>
    </source>
</evidence>
<dbReference type="PRINTS" id="PR00367">
    <property type="entry name" value="ETHRSPELEMNT"/>
</dbReference>
<proteinExistence type="inferred from homology"/>
<dbReference type="AlphaFoldDB" id="A0AAV0YJY7"/>
<dbReference type="Pfam" id="PF00847">
    <property type="entry name" value="AP2"/>
    <property type="match status" value="1"/>
</dbReference>
<evidence type="ECO:0000313" key="9">
    <source>
        <dbReference type="EMBL" id="CAI8586330.1"/>
    </source>
</evidence>
<feature type="compositionally biased region" description="Low complexity" evidence="7">
    <location>
        <begin position="11"/>
        <end position="47"/>
    </location>
</feature>
<evidence type="ECO:0000313" key="10">
    <source>
        <dbReference type="Proteomes" id="UP001157006"/>
    </source>
</evidence>
<evidence type="ECO:0000256" key="7">
    <source>
        <dbReference type="SAM" id="MobiDB-lite"/>
    </source>
</evidence>
<dbReference type="InterPro" id="IPR001471">
    <property type="entry name" value="AP2/ERF_dom"/>
</dbReference>
<keyword evidence="3" id="KW-0238">DNA-binding</keyword>
<evidence type="ECO:0000256" key="4">
    <source>
        <dbReference type="ARBA" id="ARBA00023163"/>
    </source>
</evidence>
<evidence type="ECO:0000259" key="8">
    <source>
        <dbReference type="PROSITE" id="PS51032"/>
    </source>
</evidence>
<reference evidence="9 10" key="1">
    <citation type="submission" date="2023-01" db="EMBL/GenBank/DDBJ databases">
        <authorList>
            <person name="Kreplak J."/>
        </authorList>
    </citation>
    <scope>NUCLEOTIDE SEQUENCE [LARGE SCALE GENOMIC DNA]</scope>
</reference>
<dbReference type="CDD" id="cd00018">
    <property type="entry name" value="AP2"/>
    <property type="match status" value="1"/>
</dbReference>
<dbReference type="InterPro" id="IPR016177">
    <property type="entry name" value="DNA-bd_dom_sf"/>
</dbReference>
<feature type="compositionally biased region" description="Basic and acidic residues" evidence="7">
    <location>
        <begin position="1"/>
        <end position="10"/>
    </location>
</feature>
<dbReference type="Gene3D" id="3.30.730.10">
    <property type="entry name" value="AP2/ERF domain"/>
    <property type="match status" value="1"/>
</dbReference>
<feature type="region of interest" description="Disordered" evidence="7">
    <location>
        <begin position="1"/>
        <end position="67"/>
    </location>
</feature>
<comment type="subcellular location">
    <subcellularLocation>
        <location evidence="1">Nucleus</location>
    </subcellularLocation>
</comment>
<protein>
    <recommendedName>
        <fullName evidence="8">AP2/ERF domain-containing protein</fullName>
    </recommendedName>
</protein>
<name>A0AAV0YJY7_VICFA</name>
<sequence>MDQPLHHLQETKPTAITVATTTPSETSNNSTDNSNSSNNTNTNNSSTIKNRKCKGKGGPDNNKFRYRGVRQRSWGKWVAEIREPRKRTRKWLGTFSTAEDAAKAYDRAAIILYGSRAQLNLQSSGSSSNSSSQNDSSSLNRNSSSTSGNTLRPLLPRPSGFSLYNNLVPFGVYNNFNHQQHHQQQPVFDNSIHHHHQQLVQVQLQQQQQQYNQQQIQDFEQHASGGSTSVRSITSYQNIQCVYNDQEQHAEAVLNQQQKNTNNNVQNCDVVEGIMSNSSLMGSSGFDGTVVDPDPEGICVGSPNSMWPLTSDLWDYNDPNFFDF</sequence>
<dbReference type="PANTHER" id="PTHR31241">
    <property type="entry name" value="DEHYDRATION-RESPONSIVE ELEMENT-BINDING PROTEIN 2C"/>
    <property type="match status" value="1"/>
</dbReference>
<keyword evidence="10" id="KW-1185">Reference proteome</keyword>
<dbReference type="EMBL" id="OX451736">
    <property type="protein sequence ID" value="CAI8586330.1"/>
    <property type="molecule type" value="Genomic_DNA"/>
</dbReference>
<dbReference type="GO" id="GO:0000976">
    <property type="term" value="F:transcription cis-regulatory region binding"/>
    <property type="evidence" value="ECO:0007669"/>
    <property type="project" value="TreeGrafter"/>
</dbReference>
<feature type="region of interest" description="Disordered" evidence="7">
    <location>
        <begin position="121"/>
        <end position="153"/>
    </location>
</feature>
<evidence type="ECO:0000256" key="5">
    <source>
        <dbReference type="ARBA" id="ARBA00023242"/>
    </source>
</evidence>
<evidence type="ECO:0000256" key="2">
    <source>
        <dbReference type="ARBA" id="ARBA00023015"/>
    </source>
</evidence>
<evidence type="ECO:0000256" key="3">
    <source>
        <dbReference type="ARBA" id="ARBA00023125"/>
    </source>
</evidence>
<keyword evidence="4" id="KW-0804">Transcription</keyword>
<dbReference type="GO" id="GO:0006950">
    <property type="term" value="P:response to stress"/>
    <property type="evidence" value="ECO:0007669"/>
    <property type="project" value="TreeGrafter"/>
</dbReference>
<feature type="domain" description="AP2/ERF" evidence="8">
    <location>
        <begin position="65"/>
        <end position="122"/>
    </location>
</feature>
<dbReference type="PANTHER" id="PTHR31241:SF24">
    <property type="entry name" value="ETHYLENE-RESPONSIVE TRANSCRIPTION FACTOR ABI4"/>
    <property type="match status" value="1"/>
</dbReference>
<accession>A0AAV0YJY7</accession>
<dbReference type="FunFam" id="3.30.730.10:FF:000001">
    <property type="entry name" value="Ethylene-responsive transcription factor 2"/>
    <property type="match status" value="1"/>
</dbReference>
<dbReference type="PROSITE" id="PS51032">
    <property type="entry name" value="AP2_ERF"/>
    <property type="match status" value="1"/>
</dbReference>
<dbReference type="SUPFAM" id="SSF54171">
    <property type="entry name" value="DNA-binding domain"/>
    <property type="match status" value="1"/>
</dbReference>
<dbReference type="GO" id="GO:0045893">
    <property type="term" value="P:positive regulation of DNA-templated transcription"/>
    <property type="evidence" value="ECO:0007669"/>
    <property type="project" value="TreeGrafter"/>
</dbReference>
<keyword evidence="5" id="KW-0539">Nucleus</keyword>
<evidence type="ECO:0000256" key="1">
    <source>
        <dbReference type="ARBA" id="ARBA00004123"/>
    </source>
</evidence>
<gene>
    <name evidence="9" type="ORF">VFH_I249200</name>
</gene>
<dbReference type="Proteomes" id="UP001157006">
    <property type="component" value="Chromosome 1L"/>
</dbReference>
<dbReference type="GO" id="GO:0003700">
    <property type="term" value="F:DNA-binding transcription factor activity"/>
    <property type="evidence" value="ECO:0007669"/>
    <property type="project" value="InterPro"/>
</dbReference>
<organism evidence="9 10">
    <name type="scientific">Vicia faba</name>
    <name type="common">Broad bean</name>
    <name type="synonym">Faba vulgaris</name>
    <dbReference type="NCBI Taxonomy" id="3906"/>
    <lineage>
        <taxon>Eukaryota</taxon>
        <taxon>Viridiplantae</taxon>
        <taxon>Streptophyta</taxon>
        <taxon>Embryophyta</taxon>
        <taxon>Tracheophyta</taxon>
        <taxon>Spermatophyta</taxon>
        <taxon>Magnoliopsida</taxon>
        <taxon>eudicotyledons</taxon>
        <taxon>Gunneridae</taxon>
        <taxon>Pentapetalae</taxon>
        <taxon>rosids</taxon>
        <taxon>fabids</taxon>
        <taxon>Fabales</taxon>
        <taxon>Fabaceae</taxon>
        <taxon>Papilionoideae</taxon>
        <taxon>50 kb inversion clade</taxon>
        <taxon>NPAAA clade</taxon>
        <taxon>Hologalegina</taxon>
        <taxon>IRL clade</taxon>
        <taxon>Fabeae</taxon>
        <taxon>Vicia</taxon>
    </lineage>
</organism>
<feature type="compositionally biased region" description="Low complexity" evidence="7">
    <location>
        <begin position="121"/>
        <end position="152"/>
    </location>
</feature>